<comment type="caution">
    <text evidence="1">The sequence shown here is derived from an EMBL/GenBank/DDBJ whole genome shotgun (WGS) entry which is preliminary data.</text>
</comment>
<proteinExistence type="predicted"/>
<dbReference type="EMBL" id="VWSG01000005">
    <property type="protein sequence ID" value="KAA5535195.1"/>
    <property type="molecule type" value="Genomic_DNA"/>
</dbReference>
<name>A0A5M6CPN9_9FLAO</name>
<accession>A0A5M6CPN9</accession>
<dbReference type="Proteomes" id="UP000325141">
    <property type="component" value="Unassembled WGS sequence"/>
</dbReference>
<dbReference type="AlphaFoldDB" id="A0A5M6CPN9"/>
<organism evidence="1 2">
    <name type="scientific">Paenimyroides baculatum</name>
    <dbReference type="NCBI Taxonomy" id="2608000"/>
    <lineage>
        <taxon>Bacteria</taxon>
        <taxon>Pseudomonadati</taxon>
        <taxon>Bacteroidota</taxon>
        <taxon>Flavobacteriia</taxon>
        <taxon>Flavobacteriales</taxon>
        <taxon>Flavobacteriaceae</taxon>
        <taxon>Paenimyroides</taxon>
    </lineage>
</organism>
<dbReference type="RefSeq" id="WP_150011922.1">
    <property type="nucleotide sequence ID" value="NZ_VWSG01000005.1"/>
</dbReference>
<protein>
    <submittedName>
        <fullName evidence="1">DUF2490 domain-containing protein</fullName>
    </submittedName>
</protein>
<gene>
    <name evidence="1" type="ORF">F0460_07710</name>
</gene>
<dbReference type="InterPro" id="IPR019619">
    <property type="entry name" value="DUF2490"/>
</dbReference>
<evidence type="ECO:0000313" key="1">
    <source>
        <dbReference type="EMBL" id="KAA5535195.1"/>
    </source>
</evidence>
<dbReference type="Pfam" id="PF10677">
    <property type="entry name" value="DUF2490"/>
    <property type="match status" value="1"/>
</dbReference>
<reference evidence="1 2" key="1">
    <citation type="submission" date="2019-09" db="EMBL/GenBank/DDBJ databases">
        <title>Genome sequence and assembly of Flavobacterium sp.</title>
        <authorList>
            <person name="Chhetri G."/>
        </authorList>
    </citation>
    <scope>NUCLEOTIDE SEQUENCE [LARGE SCALE GENOMIC DNA]</scope>
    <source>
        <strain evidence="1 2">SNL9</strain>
    </source>
</reference>
<sequence>MKKAVLFLAVILFNFKGFSNNPKKGDPKLGGWYMYFGNAKIEDTKWNINYDVQYRNYELLSDLNQLLIRSSIQYMLFDNLTLGTGYAFVDTEQYLKPDVPFIENRIFQDVLTNQKIATATVKHRFRFEQRFIENQDFKSRFRYQLGLDVPIYQNTEKNQSLYASFYNELFINTDETSRKTNVFDRDRLYLGAGFKINQKLGIQVGWMNQMLQKTSHQQLMFSLHHNLKI</sequence>
<evidence type="ECO:0000313" key="2">
    <source>
        <dbReference type="Proteomes" id="UP000325141"/>
    </source>
</evidence>
<keyword evidence="2" id="KW-1185">Reference proteome</keyword>